<dbReference type="STRING" id="1121003.SAMN03080618_00898"/>
<dbReference type="InterPro" id="IPR038666">
    <property type="entry name" value="SSP1_head-tail_sf"/>
</dbReference>
<reference evidence="2" key="1">
    <citation type="submission" date="2016-10" db="EMBL/GenBank/DDBJ databases">
        <authorList>
            <person name="Varghese N."/>
            <person name="Submissions S."/>
        </authorList>
    </citation>
    <scope>NUCLEOTIDE SEQUENCE [LARGE SCALE GENOMIC DNA]</scope>
    <source>
        <strain evidence="2">DSM 21857</strain>
    </source>
</reference>
<keyword evidence="2" id="KW-1185">Reference proteome</keyword>
<dbReference type="Pfam" id="PF05521">
    <property type="entry name" value="Phage_HCP"/>
    <property type="match status" value="1"/>
</dbReference>
<gene>
    <name evidence="1" type="ORF">SAMN03080618_00898</name>
</gene>
<dbReference type="InterPro" id="IPR008767">
    <property type="entry name" value="Phage_SPP1_head-tail_adaptor"/>
</dbReference>
<dbReference type="EMBL" id="FORF01000004">
    <property type="protein sequence ID" value="SFI60926.1"/>
    <property type="molecule type" value="Genomic_DNA"/>
</dbReference>
<dbReference type="NCBIfam" id="TIGR01563">
    <property type="entry name" value="gp16_SPP1"/>
    <property type="match status" value="1"/>
</dbReference>
<proteinExistence type="predicted"/>
<evidence type="ECO:0000313" key="2">
    <source>
        <dbReference type="Proteomes" id="UP000242763"/>
    </source>
</evidence>
<evidence type="ECO:0000313" key="1">
    <source>
        <dbReference type="EMBL" id="SFI60926.1"/>
    </source>
</evidence>
<name>A0A1I3JL93_9HYPH</name>
<dbReference type="OrthoDB" id="7570189at2"/>
<dbReference type="Gene3D" id="2.40.10.270">
    <property type="entry name" value="Bacteriophage SPP1 head-tail adaptor protein"/>
    <property type="match status" value="1"/>
</dbReference>
<sequence>MRGEFIDPGAFRHELVLETATLTGDGAGGHQKTWAEAATFLARVEPVSAQSRFGADQTLESVTHRVTLRMRGGVEAGMRLRRGGRVYDIVTVHDPDESGRYLVCRVREALP</sequence>
<organism evidence="1 2">
    <name type="scientific">Aquamicrobium aerolatum DSM 21857</name>
    <dbReference type="NCBI Taxonomy" id="1121003"/>
    <lineage>
        <taxon>Bacteria</taxon>
        <taxon>Pseudomonadati</taxon>
        <taxon>Pseudomonadota</taxon>
        <taxon>Alphaproteobacteria</taxon>
        <taxon>Hyphomicrobiales</taxon>
        <taxon>Phyllobacteriaceae</taxon>
        <taxon>Aerobium</taxon>
    </lineage>
</organism>
<protein>
    <submittedName>
        <fullName evidence="1">Phage head-tail adaptor, putative, SPP1 family</fullName>
    </submittedName>
</protein>
<dbReference type="Proteomes" id="UP000242763">
    <property type="component" value="Unassembled WGS sequence"/>
</dbReference>
<dbReference type="RefSeq" id="WP_091519133.1">
    <property type="nucleotide sequence ID" value="NZ_FORF01000004.1"/>
</dbReference>
<dbReference type="AlphaFoldDB" id="A0A1I3JL93"/>
<accession>A0A1I3JL93</accession>